<dbReference type="Pfam" id="PF12832">
    <property type="entry name" value="MFS_1_like"/>
    <property type="match status" value="1"/>
</dbReference>
<dbReference type="SUPFAM" id="SSF103473">
    <property type="entry name" value="MFS general substrate transporter"/>
    <property type="match status" value="1"/>
</dbReference>
<dbReference type="Gene3D" id="1.20.1250.20">
    <property type="entry name" value="MFS general substrate transporter like domains"/>
    <property type="match status" value="3"/>
</dbReference>
<feature type="transmembrane region" description="Helical" evidence="6">
    <location>
        <begin position="467"/>
        <end position="487"/>
    </location>
</feature>
<dbReference type="InterPro" id="IPR051717">
    <property type="entry name" value="MFS_MFSD6"/>
</dbReference>
<feature type="transmembrane region" description="Helical" evidence="6">
    <location>
        <begin position="250"/>
        <end position="279"/>
    </location>
</feature>
<feature type="transmembrane region" description="Helical" evidence="6">
    <location>
        <begin position="291"/>
        <end position="312"/>
    </location>
</feature>
<sequence>MRFEVNKALVPMKAHYFLFNAGTGPIVPYLSVYARQLGFSSVIVGLIYTILPVFGMIAKPTFGAIADRFHCQKKIFLIAQLVTAAAFLSIFHSPKVPQDVLVNLSCDNNTTTIQNVAGINIDSTLVAKISDKNVLATCELNCPLTSTDRATVCKDWNLSEYCSSWDQRSFLISVPMSKILLFTTGNDQTSLETVQFLTSKVIVDDRAVIPVCSTTRVDSVCSLKCNENDINVLLSGNEIKDSDVYGMYQFWVFLILMIICWLGQAVTVSIGDAICFELLGDKPNRYGYQRMYGALGWGILSSIAGIIVDIMSKDKAETDYTVCFYMAAGFLVLDFFTSMFLKYQQTKMSTSILKDVGKLLVDVRIVVFLLWCICVGMCTGLMWNFLLWLVEDQANALGIGNVKTIQGVIMGVQCLGGELPFFFLSGKILKKIGHINAMSVVLVALGIRFILYSVIENPWYFIPVEFSNGITFGLFYACMASYASIVAPPGTEATMQGMVGAVFEGVGVSLGSFLAGQSLARISGQLTFRYFGIGTLAVCVIHLIAQRLILQTKDTTLPIVARKDSFQKIRLEDHQKLTSVEDALIKKWAHTILI</sequence>
<feature type="transmembrane region" description="Helical" evidence="6">
    <location>
        <begin position="405"/>
        <end position="423"/>
    </location>
</feature>
<dbReference type="AlphaFoldDB" id="A0A6J2Y2N0"/>
<dbReference type="InterPro" id="IPR036259">
    <property type="entry name" value="MFS_trans_sf"/>
</dbReference>
<protein>
    <submittedName>
        <fullName evidence="9">Major facilitator superfamily domain-containing protein 6</fullName>
    </submittedName>
</protein>
<reference evidence="9" key="1">
    <citation type="submission" date="2025-08" db="UniProtKB">
        <authorList>
            <consortium name="RefSeq"/>
        </authorList>
    </citation>
    <scope>IDENTIFICATION</scope>
    <source>
        <tissue evidence="9">Gonads</tissue>
    </source>
</reference>
<gene>
    <name evidence="9" type="primary">LOC115883821</name>
</gene>
<keyword evidence="3 6" id="KW-0812">Transmembrane</keyword>
<dbReference type="GeneID" id="115883821"/>
<feature type="transmembrane region" description="Helical" evidence="6">
    <location>
        <begin position="526"/>
        <end position="545"/>
    </location>
</feature>
<evidence type="ECO:0000256" key="2">
    <source>
        <dbReference type="ARBA" id="ARBA00005241"/>
    </source>
</evidence>
<feature type="transmembrane region" description="Helical" evidence="6">
    <location>
        <begin position="435"/>
        <end position="455"/>
    </location>
</feature>
<evidence type="ECO:0000256" key="3">
    <source>
        <dbReference type="ARBA" id="ARBA00022692"/>
    </source>
</evidence>
<accession>A0A6J2Y2N0</accession>
<keyword evidence="5 6" id="KW-0472">Membrane</keyword>
<feature type="domain" description="Major facilitator superfamily associated" evidence="7">
    <location>
        <begin position="11"/>
        <end position="529"/>
    </location>
</feature>
<dbReference type="OrthoDB" id="515887at2759"/>
<evidence type="ECO:0000256" key="1">
    <source>
        <dbReference type="ARBA" id="ARBA00004141"/>
    </source>
</evidence>
<feature type="transmembrane region" description="Helical" evidence="6">
    <location>
        <begin position="37"/>
        <end position="54"/>
    </location>
</feature>
<feature type="transmembrane region" description="Helical" evidence="6">
    <location>
        <begin position="499"/>
        <end position="520"/>
    </location>
</feature>
<comment type="subcellular location">
    <subcellularLocation>
        <location evidence="1">Membrane</location>
        <topology evidence="1">Multi-pass membrane protein</topology>
    </subcellularLocation>
</comment>
<dbReference type="GO" id="GO:0016020">
    <property type="term" value="C:membrane"/>
    <property type="evidence" value="ECO:0007669"/>
    <property type="project" value="UniProtKB-SubCell"/>
</dbReference>
<dbReference type="InParanoid" id="A0A6J2Y2N0"/>
<feature type="transmembrane region" description="Helical" evidence="6">
    <location>
        <begin position="324"/>
        <end position="343"/>
    </location>
</feature>
<dbReference type="CDD" id="cd17335">
    <property type="entry name" value="MFS_MFSD6"/>
    <property type="match status" value="1"/>
</dbReference>
<feature type="transmembrane region" description="Helical" evidence="6">
    <location>
        <begin position="363"/>
        <end position="385"/>
    </location>
</feature>
<evidence type="ECO:0000259" key="7">
    <source>
        <dbReference type="Pfam" id="PF12832"/>
    </source>
</evidence>
<evidence type="ECO:0000256" key="4">
    <source>
        <dbReference type="ARBA" id="ARBA00022989"/>
    </source>
</evidence>
<dbReference type="FunCoup" id="A0A6J2Y2N0">
    <property type="interactions" value="14"/>
</dbReference>
<evidence type="ECO:0000256" key="5">
    <source>
        <dbReference type="ARBA" id="ARBA00023136"/>
    </source>
</evidence>
<dbReference type="InterPro" id="IPR024989">
    <property type="entry name" value="MFS_assoc_dom"/>
</dbReference>
<evidence type="ECO:0000313" key="9">
    <source>
        <dbReference type="RefSeq" id="XP_030758083.1"/>
    </source>
</evidence>
<dbReference type="KEGG" id="soy:115883821"/>
<feature type="transmembrane region" description="Helical" evidence="6">
    <location>
        <begin position="75"/>
        <end position="93"/>
    </location>
</feature>
<dbReference type="PANTHER" id="PTHR16172">
    <property type="entry name" value="MAJOR FACILITATOR SUPERFAMILY DOMAIN-CONTAINING PROTEIN 6-LIKE"/>
    <property type="match status" value="1"/>
</dbReference>
<evidence type="ECO:0000256" key="6">
    <source>
        <dbReference type="SAM" id="Phobius"/>
    </source>
</evidence>
<comment type="similarity">
    <text evidence="2">Belongs to the major facilitator superfamily. MFSD6 family.</text>
</comment>
<organism evidence="8 9">
    <name type="scientific">Sitophilus oryzae</name>
    <name type="common">Rice weevil</name>
    <name type="synonym">Curculio oryzae</name>
    <dbReference type="NCBI Taxonomy" id="7048"/>
    <lineage>
        <taxon>Eukaryota</taxon>
        <taxon>Metazoa</taxon>
        <taxon>Ecdysozoa</taxon>
        <taxon>Arthropoda</taxon>
        <taxon>Hexapoda</taxon>
        <taxon>Insecta</taxon>
        <taxon>Pterygota</taxon>
        <taxon>Neoptera</taxon>
        <taxon>Endopterygota</taxon>
        <taxon>Coleoptera</taxon>
        <taxon>Polyphaga</taxon>
        <taxon>Cucujiformia</taxon>
        <taxon>Curculionidae</taxon>
        <taxon>Dryophthorinae</taxon>
        <taxon>Sitophilus</taxon>
    </lineage>
</organism>
<dbReference type="Proteomes" id="UP000504635">
    <property type="component" value="Unplaced"/>
</dbReference>
<dbReference type="PANTHER" id="PTHR16172:SF30">
    <property type="entry name" value="SUGAR BABY, ISOFORM C"/>
    <property type="match status" value="1"/>
</dbReference>
<keyword evidence="4 6" id="KW-1133">Transmembrane helix</keyword>
<evidence type="ECO:0000313" key="8">
    <source>
        <dbReference type="Proteomes" id="UP000504635"/>
    </source>
</evidence>
<keyword evidence="8" id="KW-1185">Reference proteome</keyword>
<dbReference type="RefSeq" id="XP_030758083.1">
    <property type="nucleotide sequence ID" value="XM_030902223.1"/>
</dbReference>
<proteinExistence type="inferred from homology"/>
<name>A0A6J2Y2N0_SITOR</name>